<reference evidence="1 2" key="1">
    <citation type="submission" date="2014-03" db="EMBL/GenBank/DDBJ databases">
        <title>Bradyrhizobium valentinum sp. nov., isolated from effective nodules of Lupinus mariae-josephae, a lupine endemic of basic-lime soils in Eastern Spain.</title>
        <authorList>
            <person name="Duran D."/>
            <person name="Rey L."/>
            <person name="Navarro A."/>
            <person name="Busquets A."/>
            <person name="Imperial J."/>
            <person name="Ruiz-Argueso T."/>
        </authorList>
    </citation>
    <scope>NUCLEOTIDE SEQUENCE [LARGE SCALE GENOMIC DNA]</scope>
    <source>
        <strain evidence="1 2">Ro19</strain>
    </source>
</reference>
<dbReference type="RefSeq" id="WP_057845535.1">
    <property type="nucleotide sequence ID" value="NZ_LLYA01000169.1"/>
</dbReference>
<dbReference type="PANTHER" id="PTHR36922">
    <property type="entry name" value="BLL2446 PROTEIN"/>
    <property type="match status" value="1"/>
</dbReference>
<gene>
    <name evidence="1" type="ORF">CQ13_30610</name>
</gene>
<evidence type="ECO:0000313" key="1">
    <source>
        <dbReference type="EMBL" id="KRR22033.1"/>
    </source>
</evidence>
<comment type="caution">
    <text evidence="1">The sequence shown here is derived from an EMBL/GenBank/DDBJ whole genome shotgun (WGS) entry which is preliminary data.</text>
</comment>
<dbReference type="PANTHER" id="PTHR36922:SF1">
    <property type="entry name" value="DUF1993 DOMAIN-CONTAINING PROTEIN"/>
    <property type="match status" value="1"/>
</dbReference>
<dbReference type="InterPro" id="IPR018531">
    <property type="entry name" value="DUF1993"/>
</dbReference>
<proteinExistence type="predicted"/>
<dbReference type="Pfam" id="PF09351">
    <property type="entry name" value="DUF1993"/>
    <property type="match status" value="1"/>
</dbReference>
<protein>
    <recommendedName>
        <fullName evidence="3">DUF1993 domain-containing protein</fullName>
    </recommendedName>
</protein>
<keyword evidence="2" id="KW-1185">Reference proteome</keyword>
<evidence type="ECO:0000313" key="2">
    <source>
        <dbReference type="Proteomes" id="UP000052023"/>
    </source>
</evidence>
<accession>A0A0R3MQ35</accession>
<dbReference type="OrthoDB" id="338237at2"/>
<evidence type="ECO:0008006" key="3">
    <source>
        <dbReference type="Google" id="ProtNLM"/>
    </source>
</evidence>
<organism evidence="1 2">
    <name type="scientific">Bradyrhizobium retamae</name>
    <dbReference type="NCBI Taxonomy" id="1300035"/>
    <lineage>
        <taxon>Bacteria</taxon>
        <taxon>Pseudomonadati</taxon>
        <taxon>Pseudomonadota</taxon>
        <taxon>Alphaproteobacteria</taxon>
        <taxon>Hyphomicrobiales</taxon>
        <taxon>Nitrobacteraceae</taxon>
        <taxon>Bradyrhizobium</taxon>
    </lineage>
</organism>
<dbReference type="Gene3D" id="1.20.120.450">
    <property type="entry name" value="dinb family like domain"/>
    <property type="match status" value="1"/>
</dbReference>
<dbReference type="Proteomes" id="UP000052023">
    <property type="component" value="Unassembled WGS sequence"/>
</dbReference>
<name>A0A0R3MQ35_9BRAD</name>
<dbReference type="EMBL" id="LLYA01000169">
    <property type="protein sequence ID" value="KRR22033.1"/>
    <property type="molecule type" value="Genomic_DNA"/>
</dbReference>
<sequence length="170" mass="18636">MTISLYEASVGVFVPYLGNLSGLLDKAAAHPEARNIDPAVLLNMRLSATMYSLKQQVAEANRHAVVACAMLAGHAPHEFSDAEPDITELKSRISEAIDFLQDLPRAEIEAAADKEVAFTFKNGTQRKFTGKSLLLTFSVPQFFFHVTTAYDIMRHAGVDLAKKDFLGPPK</sequence>
<dbReference type="InterPro" id="IPR034660">
    <property type="entry name" value="DinB/YfiT-like"/>
</dbReference>
<dbReference type="AlphaFoldDB" id="A0A0R3MQ35"/>
<dbReference type="SUPFAM" id="SSF109854">
    <property type="entry name" value="DinB/YfiT-like putative metalloenzymes"/>
    <property type="match status" value="1"/>
</dbReference>